<comment type="caution">
    <text evidence="6">The sequence shown here is derived from an EMBL/GenBank/DDBJ whole genome shotgun (WGS) entry which is preliminary data.</text>
</comment>
<comment type="subcellular location">
    <subcellularLocation>
        <location evidence="1">Nucleus inner membrane</location>
    </subcellularLocation>
</comment>
<evidence type="ECO:0000256" key="1">
    <source>
        <dbReference type="ARBA" id="ARBA00004540"/>
    </source>
</evidence>
<feature type="non-terminal residue" evidence="6">
    <location>
        <position position="154"/>
    </location>
</feature>
<dbReference type="PROSITE" id="PS51469">
    <property type="entry name" value="SUN"/>
    <property type="match status" value="1"/>
</dbReference>
<accession>A0A7L0P351</accession>
<dbReference type="EMBL" id="VXAT01000620">
    <property type="protein sequence ID" value="NXK99392.1"/>
    <property type="molecule type" value="Genomic_DNA"/>
</dbReference>
<keyword evidence="7" id="KW-1185">Reference proteome</keyword>
<dbReference type="Pfam" id="PF07738">
    <property type="entry name" value="Sad1_UNC"/>
    <property type="match status" value="2"/>
</dbReference>
<dbReference type="InterPro" id="IPR012919">
    <property type="entry name" value="SUN_dom"/>
</dbReference>
<dbReference type="PANTHER" id="PTHR12911:SF24">
    <property type="entry name" value="SUN DOMAIN-CONTAINING PROTEIN 3"/>
    <property type="match status" value="1"/>
</dbReference>
<evidence type="ECO:0000256" key="3">
    <source>
        <dbReference type="ARBA" id="ARBA00022989"/>
    </source>
</evidence>
<evidence type="ECO:0000256" key="4">
    <source>
        <dbReference type="ARBA" id="ARBA00023136"/>
    </source>
</evidence>
<evidence type="ECO:0000313" key="6">
    <source>
        <dbReference type="EMBL" id="NXK99392.1"/>
    </source>
</evidence>
<protein>
    <submittedName>
        <fullName evidence="6">SUN2 protein</fullName>
    </submittedName>
</protein>
<dbReference type="InterPro" id="IPR045119">
    <property type="entry name" value="SUN1-5"/>
</dbReference>
<feature type="domain" description="SUN" evidence="5">
    <location>
        <begin position="1"/>
        <end position="144"/>
    </location>
</feature>
<dbReference type="GO" id="GO:0034993">
    <property type="term" value="C:meiotic nuclear membrane microtubule tethering complex"/>
    <property type="evidence" value="ECO:0007669"/>
    <property type="project" value="TreeGrafter"/>
</dbReference>
<feature type="non-terminal residue" evidence="6">
    <location>
        <position position="1"/>
    </location>
</feature>
<dbReference type="AlphaFoldDB" id="A0A7L0P351"/>
<dbReference type="GO" id="GO:0043495">
    <property type="term" value="F:protein-membrane adaptor activity"/>
    <property type="evidence" value="ECO:0007669"/>
    <property type="project" value="TreeGrafter"/>
</dbReference>
<dbReference type="Gene3D" id="2.60.120.260">
    <property type="entry name" value="Galactose-binding domain-like"/>
    <property type="match status" value="1"/>
</dbReference>
<dbReference type="Proteomes" id="UP000574277">
    <property type="component" value="Unassembled WGS sequence"/>
</dbReference>
<reference evidence="6 7" key="1">
    <citation type="submission" date="2019-09" db="EMBL/GenBank/DDBJ databases">
        <title>Bird 10,000 Genomes (B10K) Project - Family phase.</title>
        <authorList>
            <person name="Zhang G."/>
        </authorList>
    </citation>
    <scope>NUCLEOTIDE SEQUENCE [LARGE SCALE GENOMIC DNA]</scope>
    <source>
        <strain evidence="6">B10K-DU-001-44</strain>
        <tissue evidence="6">Muscle</tissue>
    </source>
</reference>
<dbReference type="PANTHER" id="PTHR12911">
    <property type="entry name" value="SAD1/UNC-84-LIKE PROTEIN-RELATED"/>
    <property type="match status" value="1"/>
</dbReference>
<proteinExistence type="predicted"/>
<gene>
    <name evidence="6" type="primary">Sun2_0</name>
    <name evidence="6" type="ORF">MESCAY_R09859</name>
</gene>
<keyword evidence="2" id="KW-0812">Transmembrane</keyword>
<sequence>ASLGYCWPFQGSRSEVLIRLPTPVRPTAITVQHTSKIASPPRTVSSAPRDFTVSVSLCQALGAGTWLQGKESCNGDLLGLDEEGEDGTLLGTFTYSMQKEPTQTFPLQNGIHKAFRFVKLAIQSNWGKPGYTCIYQVQVHGKIVGTNAIGQTRV</sequence>
<organism evidence="6 7">
    <name type="scientific">Mesembrinibis cayennensis</name>
    <dbReference type="NCBI Taxonomy" id="1118748"/>
    <lineage>
        <taxon>Eukaryota</taxon>
        <taxon>Metazoa</taxon>
        <taxon>Chordata</taxon>
        <taxon>Craniata</taxon>
        <taxon>Vertebrata</taxon>
        <taxon>Euteleostomi</taxon>
        <taxon>Archelosauria</taxon>
        <taxon>Archosauria</taxon>
        <taxon>Dinosauria</taxon>
        <taxon>Saurischia</taxon>
        <taxon>Theropoda</taxon>
        <taxon>Coelurosauria</taxon>
        <taxon>Aves</taxon>
        <taxon>Neognathae</taxon>
        <taxon>Neoaves</taxon>
        <taxon>Aequornithes</taxon>
        <taxon>Pelecaniformes</taxon>
        <taxon>Threskiornithidae</taxon>
        <taxon>Mesembrinibis</taxon>
    </lineage>
</organism>
<evidence type="ECO:0000313" key="7">
    <source>
        <dbReference type="Proteomes" id="UP000574277"/>
    </source>
</evidence>
<keyword evidence="3" id="KW-1133">Transmembrane helix</keyword>
<evidence type="ECO:0000259" key="5">
    <source>
        <dbReference type="PROSITE" id="PS51469"/>
    </source>
</evidence>
<evidence type="ECO:0000256" key="2">
    <source>
        <dbReference type="ARBA" id="ARBA00022692"/>
    </source>
</evidence>
<name>A0A7L0P351_9AVES</name>
<dbReference type="GO" id="GO:0005637">
    <property type="term" value="C:nuclear inner membrane"/>
    <property type="evidence" value="ECO:0007669"/>
    <property type="project" value="UniProtKB-SubCell"/>
</dbReference>
<keyword evidence="4" id="KW-0472">Membrane</keyword>